<evidence type="ECO:0000313" key="2">
    <source>
        <dbReference type="EMBL" id="GFD56944.1"/>
    </source>
</evidence>
<feature type="compositionally biased region" description="Low complexity" evidence="1">
    <location>
        <begin position="40"/>
        <end position="52"/>
    </location>
</feature>
<name>A0A699XKC4_TANCI</name>
<proteinExistence type="predicted"/>
<feature type="region of interest" description="Disordered" evidence="1">
    <location>
        <begin position="1"/>
        <end position="70"/>
    </location>
</feature>
<feature type="non-terminal residue" evidence="2">
    <location>
        <position position="1"/>
    </location>
</feature>
<gene>
    <name evidence="2" type="ORF">Tci_928913</name>
</gene>
<comment type="caution">
    <text evidence="2">The sequence shown here is derived from an EMBL/GenBank/DDBJ whole genome shotgun (WGS) entry which is preliminary data.</text>
</comment>
<protein>
    <submittedName>
        <fullName evidence="2">Uncharacterized protein</fullName>
    </submittedName>
</protein>
<dbReference type="AlphaFoldDB" id="A0A699XKC4"/>
<accession>A0A699XKC4</accession>
<organism evidence="2">
    <name type="scientific">Tanacetum cinerariifolium</name>
    <name type="common">Dalmatian daisy</name>
    <name type="synonym">Chrysanthemum cinerariifolium</name>
    <dbReference type="NCBI Taxonomy" id="118510"/>
    <lineage>
        <taxon>Eukaryota</taxon>
        <taxon>Viridiplantae</taxon>
        <taxon>Streptophyta</taxon>
        <taxon>Embryophyta</taxon>
        <taxon>Tracheophyta</taxon>
        <taxon>Spermatophyta</taxon>
        <taxon>Magnoliopsida</taxon>
        <taxon>eudicotyledons</taxon>
        <taxon>Gunneridae</taxon>
        <taxon>Pentapetalae</taxon>
        <taxon>asterids</taxon>
        <taxon>campanulids</taxon>
        <taxon>Asterales</taxon>
        <taxon>Asteraceae</taxon>
        <taxon>Asteroideae</taxon>
        <taxon>Anthemideae</taxon>
        <taxon>Anthemidinae</taxon>
        <taxon>Tanacetum</taxon>
    </lineage>
</organism>
<evidence type="ECO:0000256" key="1">
    <source>
        <dbReference type="SAM" id="MobiDB-lite"/>
    </source>
</evidence>
<reference evidence="2" key="1">
    <citation type="journal article" date="2019" name="Sci. Rep.">
        <title>Draft genome of Tanacetum cinerariifolium, the natural source of mosquito coil.</title>
        <authorList>
            <person name="Yamashiro T."/>
            <person name="Shiraishi A."/>
            <person name="Satake H."/>
            <person name="Nakayama K."/>
        </authorList>
    </citation>
    <scope>NUCLEOTIDE SEQUENCE</scope>
</reference>
<feature type="compositionally biased region" description="Low complexity" evidence="1">
    <location>
        <begin position="9"/>
        <end position="20"/>
    </location>
</feature>
<sequence length="70" mass="7316">RVGPRAGGPRHALPAPQARAAPPPAARGSTHGDEQKPANPARHSGPAAGAARPRPDGPRWRKPQRIRSGR</sequence>
<feature type="compositionally biased region" description="Basic residues" evidence="1">
    <location>
        <begin position="60"/>
        <end position="70"/>
    </location>
</feature>
<dbReference type="EMBL" id="BKCJ011835177">
    <property type="protein sequence ID" value="GFD56944.1"/>
    <property type="molecule type" value="Genomic_DNA"/>
</dbReference>